<evidence type="ECO:0000313" key="6">
    <source>
        <dbReference type="EMBL" id="MVO79487.1"/>
    </source>
</evidence>
<dbReference type="InterPro" id="IPR039536">
    <property type="entry name" value="TetR_C_Proteobacteria"/>
</dbReference>
<evidence type="ECO:0000259" key="5">
    <source>
        <dbReference type="PROSITE" id="PS50977"/>
    </source>
</evidence>
<keyword evidence="3" id="KW-0804">Transcription</keyword>
<evidence type="ECO:0000256" key="2">
    <source>
        <dbReference type="ARBA" id="ARBA00023125"/>
    </source>
</evidence>
<dbReference type="EMBL" id="WQMS01000020">
    <property type="protein sequence ID" value="MVO79487.1"/>
    <property type="molecule type" value="Genomic_DNA"/>
</dbReference>
<dbReference type="Pfam" id="PF14246">
    <property type="entry name" value="TetR_C_7"/>
    <property type="match status" value="1"/>
</dbReference>
<keyword evidence="2 4" id="KW-0238">DNA-binding</keyword>
<dbReference type="FunFam" id="1.10.10.60:FF:000141">
    <property type="entry name" value="TetR family transcriptional regulator"/>
    <property type="match status" value="1"/>
</dbReference>
<dbReference type="PANTHER" id="PTHR30055:SF146">
    <property type="entry name" value="HTH-TYPE TRANSCRIPTIONAL DUAL REGULATOR CECR"/>
    <property type="match status" value="1"/>
</dbReference>
<dbReference type="InterPro" id="IPR050109">
    <property type="entry name" value="HTH-type_TetR-like_transc_reg"/>
</dbReference>
<feature type="DNA-binding region" description="H-T-H motif" evidence="4">
    <location>
        <begin position="38"/>
        <end position="57"/>
    </location>
</feature>
<sequence length="209" mass="22737">MIPPGTDDERPIGRDARRDAFVAAAREAFFSKGYGATSMSSISATVGGSKTTLWTYFPSKQELFAAVVDDLVERYGRALEVEFDPTADIAESLRTMGRALLATVHARPIVDLHRLCIGEAGRFPELARLFHERAPARGKARLRAYIAELMARGRLRAGDPADASLTFVGRLWAGSIQSHLVGLIGPPDAAEIEREIDAAVDVFLRAWAA</sequence>
<dbReference type="PANTHER" id="PTHR30055">
    <property type="entry name" value="HTH-TYPE TRANSCRIPTIONAL REGULATOR RUTR"/>
    <property type="match status" value="1"/>
</dbReference>
<reference evidence="6 7" key="1">
    <citation type="submission" date="2019-12" db="EMBL/GenBank/DDBJ databases">
        <authorList>
            <person name="Huq M.A."/>
        </authorList>
    </citation>
    <scope>NUCLEOTIDE SEQUENCE [LARGE SCALE GENOMIC DNA]</scope>
    <source>
        <strain evidence="6 7">MAH-20</strain>
    </source>
</reference>
<dbReference type="InterPro" id="IPR036271">
    <property type="entry name" value="Tet_transcr_reg_TetR-rel_C_sf"/>
</dbReference>
<dbReference type="Pfam" id="PF00440">
    <property type="entry name" value="TetR_N"/>
    <property type="match status" value="1"/>
</dbReference>
<evidence type="ECO:0000256" key="1">
    <source>
        <dbReference type="ARBA" id="ARBA00023015"/>
    </source>
</evidence>
<dbReference type="SUPFAM" id="SSF46689">
    <property type="entry name" value="Homeodomain-like"/>
    <property type="match status" value="1"/>
</dbReference>
<accession>A0A6I4J537</accession>
<evidence type="ECO:0000256" key="3">
    <source>
        <dbReference type="ARBA" id="ARBA00023163"/>
    </source>
</evidence>
<dbReference type="PRINTS" id="PR00455">
    <property type="entry name" value="HTHTETR"/>
</dbReference>
<keyword evidence="1" id="KW-0805">Transcription regulation</keyword>
<protein>
    <submittedName>
        <fullName evidence="6">TetR family transcriptional regulator</fullName>
    </submittedName>
</protein>
<proteinExistence type="predicted"/>
<evidence type="ECO:0000256" key="4">
    <source>
        <dbReference type="PROSITE-ProRule" id="PRU00335"/>
    </source>
</evidence>
<gene>
    <name evidence="6" type="ORF">GON01_16260</name>
</gene>
<dbReference type="GO" id="GO:0003700">
    <property type="term" value="F:DNA-binding transcription factor activity"/>
    <property type="evidence" value="ECO:0007669"/>
    <property type="project" value="TreeGrafter"/>
</dbReference>
<dbReference type="Proteomes" id="UP000441389">
    <property type="component" value="Unassembled WGS sequence"/>
</dbReference>
<keyword evidence="7" id="KW-1185">Reference proteome</keyword>
<dbReference type="SUPFAM" id="SSF48498">
    <property type="entry name" value="Tetracyclin repressor-like, C-terminal domain"/>
    <property type="match status" value="1"/>
</dbReference>
<dbReference type="AlphaFoldDB" id="A0A6I4J537"/>
<comment type="caution">
    <text evidence="6">The sequence shown here is derived from an EMBL/GenBank/DDBJ whole genome shotgun (WGS) entry which is preliminary data.</text>
</comment>
<dbReference type="PROSITE" id="PS50977">
    <property type="entry name" value="HTH_TETR_2"/>
    <property type="match status" value="1"/>
</dbReference>
<dbReference type="GO" id="GO:0000976">
    <property type="term" value="F:transcription cis-regulatory region binding"/>
    <property type="evidence" value="ECO:0007669"/>
    <property type="project" value="TreeGrafter"/>
</dbReference>
<dbReference type="Gene3D" id="1.10.357.10">
    <property type="entry name" value="Tetracycline Repressor, domain 2"/>
    <property type="match status" value="1"/>
</dbReference>
<dbReference type="InterPro" id="IPR009057">
    <property type="entry name" value="Homeodomain-like_sf"/>
</dbReference>
<dbReference type="InterPro" id="IPR001647">
    <property type="entry name" value="HTH_TetR"/>
</dbReference>
<organism evidence="6 7">
    <name type="scientific">Sphingomonas horti</name>
    <dbReference type="NCBI Taxonomy" id="2682842"/>
    <lineage>
        <taxon>Bacteria</taxon>
        <taxon>Pseudomonadati</taxon>
        <taxon>Pseudomonadota</taxon>
        <taxon>Alphaproteobacteria</taxon>
        <taxon>Sphingomonadales</taxon>
        <taxon>Sphingomonadaceae</taxon>
        <taxon>Sphingomonas</taxon>
    </lineage>
</organism>
<feature type="domain" description="HTH tetR-type" evidence="5">
    <location>
        <begin position="15"/>
        <end position="75"/>
    </location>
</feature>
<evidence type="ECO:0000313" key="7">
    <source>
        <dbReference type="Proteomes" id="UP000441389"/>
    </source>
</evidence>
<name>A0A6I4J537_9SPHN</name>